<protein>
    <recommendedName>
        <fullName evidence="1">Hydantoinase/oxoprolinase N-terminal domain-containing protein</fullName>
    </recommendedName>
</protein>
<accession>A0A382VGN7</accession>
<dbReference type="InterPro" id="IPR008040">
    <property type="entry name" value="Hydant_A_N"/>
</dbReference>
<dbReference type="AlphaFoldDB" id="A0A382VGN7"/>
<gene>
    <name evidence="2" type="ORF">METZ01_LOCUS398513</name>
</gene>
<dbReference type="PANTHER" id="PTHR11365:SF23">
    <property type="entry name" value="HYPOTHETICAL 5-OXOPROLINASE (EUROFUNG)-RELATED"/>
    <property type="match status" value="1"/>
</dbReference>
<dbReference type="PANTHER" id="PTHR11365">
    <property type="entry name" value="5-OXOPROLINASE RELATED"/>
    <property type="match status" value="1"/>
</dbReference>
<reference evidence="2" key="1">
    <citation type="submission" date="2018-05" db="EMBL/GenBank/DDBJ databases">
        <authorList>
            <person name="Lanie J.A."/>
            <person name="Ng W.-L."/>
            <person name="Kazmierczak K.M."/>
            <person name="Andrzejewski T.M."/>
            <person name="Davidsen T.M."/>
            <person name="Wayne K.J."/>
            <person name="Tettelin H."/>
            <person name="Glass J.I."/>
            <person name="Rusch D."/>
            <person name="Podicherti R."/>
            <person name="Tsui H.-C.T."/>
            <person name="Winkler M.E."/>
        </authorList>
    </citation>
    <scope>NUCLEOTIDE SEQUENCE</scope>
</reference>
<dbReference type="GO" id="GO:0017168">
    <property type="term" value="F:5-oxoprolinase (ATP-hydrolyzing) activity"/>
    <property type="evidence" value="ECO:0007669"/>
    <property type="project" value="TreeGrafter"/>
</dbReference>
<name>A0A382VGN7_9ZZZZ</name>
<dbReference type="Pfam" id="PF05378">
    <property type="entry name" value="Hydant_A_N"/>
    <property type="match status" value="1"/>
</dbReference>
<organism evidence="2">
    <name type="scientific">marine metagenome</name>
    <dbReference type="NCBI Taxonomy" id="408172"/>
    <lineage>
        <taxon>unclassified sequences</taxon>
        <taxon>metagenomes</taxon>
        <taxon>ecological metagenomes</taxon>
    </lineage>
</organism>
<feature type="domain" description="Hydantoinase/oxoprolinase N-terminal" evidence="1">
    <location>
        <begin position="11"/>
        <end position="73"/>
    </location>
</feature>
<evidence type="ECO:0000313" key="2">
    <source>
        <dbReference type="EMBL" id="SVD45659.1"/>
    </source>
</evidence>
<evidence type="ECO:0000259" key="1">
    <source>
        <dbReference type="Pfam" id="PF05378"/>
    </source>
</evidence>
<feature type="non-terminal residue" evidence="2">
    <location>
        <position position="73"/>
    </location>
</feature>
<dbReference type="GO" id="GO:0005829">
    <property type="term" value="C:cytosol"/>
    <property type="evidence" value="ECO:0007669"/>
    <property type="project" value="TreeGrafter"/>
</dbReference>
<dbReference type="GO" id="GO:0006749">
    <property type="term" value="P:glutathione metabolic process"/>
    <property type="evidence" value="ECO:0007669"/>
    <property type="project" value="TreeGrafter"/>
</dbReference>
<dbReference type="InterPro" id="IPR045079">
    <property type="entry name" value="Oxoprolinase-like"/>
</dbReference>
<proteinExistence type="predicted"/>
<sequence length="73" mass="8201">MVLKNQESKTRIGVDIGGTFTDVVLEKENELYSLKLLTQLEAPENGVREGIRRVLEQASTRFEDVDLVIHGTT</sequence>
<dbReference type="EMBL" id="UINC01151823">
    <property type="protein sequence ID" value="SVD45659.1"/>
    <property type="molecule type" value="Genomic_DNA"/>
</dbReference>